<dbReference type="GeneID" id="25741523"/>
<protein>
    <submittedName>
        <fullName evidence="1">Uncharacterized protein</fullName>
    </submittedName>
</protein>
<dbReference type="Pfam" id="PF04134">
    <property type="entry name" value="DCC1-like"/>
    <property type="match status" value="1"/>
</dbReference>
<dbReference type="InterPro" id="IPR007263">
    <property type="entry name" value="DCC1-like"/>
</dbReference>
<gene>
    <name evidence="1" type="ORF">MNEG_8648</name>
</gene>
<reference evidence="1 2" key="1">
    <citation type="journal article" date="2013" name="BMC Genomics">
        <title>Reconstruction of the lipid metabolism for the microalga Monoraphidium neglectum from its genome sequence reveals characteristics suitable for biofuel production.</title>
        <authorList>
            <person name="Bogen C."/>
            <person name="Al-Dilaimi A."/>
            <person name="Albersmeier A."/>
            <person name="Wichmann J."/>
            <person name="Grundmann M."/>
            <person name="Rupp O."/>
            <person name="Lauersen K.J."/>
            <person name="Blifernez-Klassen O."/>
            <person name="Kalinowski J."/>
            <person name="Goesmann A."/>
            <person name="Mussgnug J.H."/>
            <person name="Kruse O."/>
        </authorList>
    </citation>
    <scope>NUCLEOTIDE SEQUENCE [LARGE SCALE GENOMIC DNA]</scope>
    <source>
        <strain evidence="1 2">SAG 48.87</strain>
    </source>
</reference>
<dbReference type="KEGG" id="mng:MNEG_8648"/>
<name>A0A0D2MYS5_9CHLO</name>
<dbReference type="InterPro" id="IPR044691">
    <property type="entry name" value="DCC1_Trx"/>
</dbReference>
<dbReference type="EMBL" id="KK101883">
    <property type="protein sequence ID" value="KIY99315.1"/>
    <property type="molecule type" value="Genomic_DNA"/>
</dbReference>
<sequence length="110" mass="11673">MEKIHAIESDGRIITGIEVFRRLYEAVGLGFVYSLTKNPAVEKAANAVYDVWAKYRTQITGREAMEVILQRRAAEAAGKGDAGSLCGEEGTDGAAACEVPVGARGGADKQ</sequence>
<keyword evidence="2" id="KW-1185">Reference proteome</keyword>
<dbReference type="Proteomes" id="UP000054498">
    <property type="component" value="Unassembled WGS sequence"/>
</dbReference>
<accession>A0A0D2MYS5</accession>
<dbReference type="OrthoDB" id="441708at2759"/>
<dbReference type="GO" id="GO:0015035">
    <property type="term" value="F:protein-disulfide reductase activity"/>
    <property type="evidence" value="ECO:0007669"/>
    <property type="project" value="InterPro"/>
</dbReference>
<dbReference type="PANTHER" id="PTHR34290:SF2">
    <property type="entry name" value="OS04G0668800 PROTEIN"/>
    <property type="match status" value="1"/>
</dbReference>
<evidence type="ECO:0000313" key="2">
    <source>
        <dbReference type="Proteomes" id="UP000054498"/>
    </source>
</evidence>
<dbReference type="AlphaFoldDB" id="A0A0D2MYS5"/>
<dbReference type="RefSeq" id="XP_013898335.1">
    <property type="nucleotide sequence ID" value="XM_014042881.1"/>
</dbReference>
<proteinExistence type="predicted"/>
<organism evidence="1 2">
    <name type="scientific">Monoraphidium neglectum</name>
    <dbReference type="NCBI Taxonomy" id="145388"/>
    <lineage>
        <taxon>Eukaryota</taxon>
        <taxon>Viridiplantae</taxon>
        <taxon>Chlorophyta</taxon>
        <taxon>core chlorophytes</taxon>
        <taxon>Chlorophyceae</taxon>
        <taxon>CS clade</taxon>
        <taxon>Sphaeropleales</taxon>
        <taxon>Selenastraceae</taxon>
        <taxon>Monoraphidium</taxon>
    </lineage>
</organism>
<evidence type="ECO:0000313" key="1">
    <source>
        <dbReference type="EMBL" id="KIY99315.1"/>
    </source>
</evidence>
<dbReference type="PANTHER" id="PTHR34290">
    <property type="entry name" value="SI:CH73-390P7.2"/>
    <property type="match status" value="1"/>
</dbReference>